<dbReference type="Proteomes" id="UP000442469">
    <property type="component" value="Unassembled WGS sequence"/>
</dbReference>
<dbReference type="CDD" id="cd00397">
    <property type="entry name" value="DNA_BRE_C"/>
    <property type="match status" value="1"/>
</dbReference>
<dbReference type="InterPro" id="IPR013762">
    <property type="entry name" value="Integrase-like_cat_sf"/>
</dbReference>
<dbReference type="GO" id="GO:0006310">
    <property type="term" value="P:DNA recombination"/>
    <property type="evidence" value="ECO:0007669"/>
    <property type="project" value="UniProtKB-KW"/>
</dbReference>
<dbReference type="InterPro" id="IPR011010">
    <property type="entry name" value="DNA_brk_join_enz"/>
</dbReference>
<dbReference type="InterPro" id="IPR002104">
    <property type="entry name" value="Integrase_catalytic"/>
</dbReference>
<evidence type="ECO:0000313" key="4">
    <source>
        <dbReference type="Proteomes" id="UP000442469"/>
    </source>
</evidence>
<accession>A0A6N8ERI5</accession>
<dbReference type="SUPFAM" id="SSF56349">
    <property type="entry name" value="DNA breaking-rejoining enzymes"/>
    <property type="match status" value="1"/>
</dbReference>
<dbReference type="GO" id="GO:0015074">
    <property type="term" value="P:DNA integration"/>
    <property type="evidence" value="ECO:0007669"/>
    <property type="project" value="InterPro"/>
</dbReference>
<reference evidence="3 4" key="1">
    <citation type="submission" date="2019-11" db="EMBL/GenBank/DDBJ databases">
        <title>Draft genome sequences of five Paenibacillus species of dairy origin.</title>
        <authorList>
            <person name="Olajide A.M."/>
            <person name="Chen S."/>
            <person name="Lapointe G."/>
        </authorList>
    </citation>
    <scope>NUCLEOTIDE SEQUENCE [LARGE SCALE GENOMIC DNA]</scope>
    <source>
        <strain evidence="3 4">3CT49</strain>
    </source>
</reference>
<dbReference type="PROSITE" id="PS51898">
    <property type="entry name" value="TYR_RECOMBINASE"/>
    <property type="match status" value="1"/>
</dbReference>
<evidence type="ECO:0000259" key="2">
    <source>
        <dbReference type="PROSITE" id="PS51898"/>
    </source>
</evidence>
<dbReference type="EMBL" id="WNZZ01000001">
    <property type="protein sequence ID" value="MUG20838.1"/>
    <property type="molecule type" value="Genomic_DNA"/>
</dbReference>
<dbReference type="AlphaFoldDB" id="A0A6N8ERI5"/>
<feature type="domain" description="Tyr recombinase" evidence="2">
    <location>
        <begin position="1"/>
        <end position="83"/>
    </location>
</feature>
<dbReference type="RefSeq" id="WP_155619208.1">
    <property type="nucleotide sequence ID" value="NZ_JARLLF010000048.1"/>
</dbReference>
<protein>
    <submittedName>
        <fullName evidence="3">Tyrosine-type recombinase/integrase</fullName>
    </submittedName>
</protein>
<organism evidence="3 4">
    <name type="scientific">Paenibacillus macerans</name>
    <name type="common">Bacillus macerans</name>
    <dbReference type="NCBI Taxonomy" id="44252"/>
    <lineage>
        <taxon>Bacteria</taxon>
        <taxon>Bacillati</taxon>
        <taxon>Bacillota</taxon>
        <taxon>Bacilli</taxon>
        <taxon>Bacillales</taxon>
        <taxon>Paenibacillaceae</taxon>
        <taxon>Paenibacillus</taxon>
    </lineage>
</organism>
<evidence type="ECO:0000313" key="3">
    <source>
        <dbReference type="EMBL" id="MUG20838.1"/>
    </source>
</evidence>
<comment type="caution">
    <text evidence="3">The sequence shown here is derived from an EMBL/GenBank/DDBJ whole genome shotgun (WGS) entry which is preliminary data.</text>
</comment>
<gene>
    <name evidence="3" type="ORF">GNQ08_00070</name>
</gene>
<dbReference type="Gene3D" id="1.10.443.10">
    <property type="entry name" value="Intergrase catalytic core"/>
    <property type="match status" value="1"/>
</dbReference>
<keyword evidence="1" id="KW-0233">DNA recombination</keyword>
<dbReference type="GO" id="GO:0003677">
    <property type="term" value="F:DNA binding"/>
    <property type="evidence" value="ECO:0007669"/>
    <property type="project" value="InterPro"/>
</dbReference>
<evidence type="ECO:0000256" key="1">
    <source>
        <dbReference type="ARBA" id="ARBA00023172"/>
    </source>
</evidence>
<name>A0A6N8ERI5_PAEMA</name>
<sequence>MQHGHDDFERRFLQLLIQRITVQHMLYKFGVHPHRLRHTFCRELVSTPGVDIATVAELAGHADNNITRRYAKPTEAEIIKAVDQAFT</sequence>
<dbReference type="Pfam" id="PF00589">
    <property type="entry name" value="Phage_integrase"/>
    <property type="match status" value="1"/>
</dbReference>
<proteinExistence type="predicted"/>